<gene>
    <name evidence="2" type="ORF">BAE44_0021416</name>
</gene>
<accession>A0A1E5UXQ6</accession>
<keyword evidence="1" id="KW-1133">Transmembrane helix</keyword>
<organism evidence="2 3">
    <name type="scientific">Dichanthelium oligosanthes</name>
    <dbReference type="NCBI Taxonomy" id="888268"/>
    <lineage>
        <taxon>Eukaryota</taxon>
        <taxon>Viridiplantae</taxon>
        <taxon>Streptophyta</taxon>
        <taxon>Embryophyta</taxon>
        <taxon>Tracheophyta</taxon>
        <taxon>Spermatophyta</taxon>
        <taxon>Magnoliopsida</taxon>
        <taxon>Liliopsida</taxon>
        <taxon>Poales</taxon>
        <taxon>Poaceae</taxon>
        <taxon>PACMAD clade</taxon>
        <taxon>Panicoideae</taxon>
        <taxon>Panicodae</taxon>
        <taxon>Paniceae</taxon>
        <taxon>Dichantheliinae</taxon>
        <taxon>Dichanthelium</taxon>
    </lineage>
</organism>
<feature type="non-terminal residue" evidence="2">
    <location>
        <position position="1"/>
    </location>
</feature>
<protein>
    <submittedName>
        <fullName evidence="2">Uncharacterized protein</fullName>
    </submittedName>
</protein>
<dbReference type="EMBL" id="LWDX02059571">
    <property type="protein sequence ID" value="OEL17565.1"/>
    <property type="molecule type" value="Genomic_DNA"/>
</dbReference>
<name>A0A1E5UXQ6_9POAL</name>
<reference evidence="2 3" key="1">
    <citation type="submission" date="2016-09" db="EMBL/GenBank/DDBJ databases">
        <title>The draft genome of Dichanthelium oligosanthes: A C3 panicoid grass species.</title>
        <authorList>
            <person name="Studer A.J."/>
            <person name="Schnable J.C."/>
            <person name="Brutnell T.P."/>
        </authorList>
    </citation>
    <scope>NUCLEOTIDE SEQUENCE [LARGE SCALE GENOMIC DNA]</scope>
    <source>
        <strain evidence="3">cv. Kellogg 1175</strain>
        <tissue evidence="2">Leaf</tissue>
    </source>
</reference>
<feature type="transmembrane region" description="Helical" evidence="1">
    <location>
        <begin position="12"/>
        <end position="35"/>
    </location>
</feature>
<evidence type="ECO:0000256" key="1">
    <source>
        <dbReference type="SAM" id="Phobius"/>
    </source>
</evidence>
<keyword evidence="3" id="KW-1185">Reference proteome</keyword>
<dbReference type="Proteomes" id="UP000095767">
    <property type="component" value="Unassembled WGS sequence"/>
</dbReference>
<sequence>LTDKGLKYHLRILVLIFFCWQEIQLGWQAHGFVLLSLEKSRTKLFEHLFFYLDDIPELAYLLLTHTLLLFMFFF</sequence>
<proteinExistence type="predicted"/>
<evidence type="ECO:0000313" key="3">
    <source>
        <dbReference type="Proteomes" id="UP000095767"/>
    </source>
</evidence>
<feature type="transmembrane region" description="Helical" evidence="1">
    <location>
        <begin position="55"/>
        <end position="73"/>
    </location>
</feature>
<comment type="caution">
    <text evidence="2">The sequence shown here is derived from an EMBL/GenBank/DDBJ whole genome shotgun (WGS) entry which is preliminary data.</text>
</comment>
<dbReference type="AlphaFoldDB" id="A0A1E5UXQ6"/>
<keyword evidence="1" id="KW-0472">Membrane</keyword>
<keyword evidence="1" id="KW-0812">Transmembrane</keyword>
<evidence type="ECO:0000313" key="2">
    <source>
        <dbReference type="EMBL" id="OEL17565.1"/>
    </source>
</evidence>